<dbReference type="Pfam" id="PF00300">
    <property type="entry name" value="His_Phos_1"/>
    <property type="match status" value="2"/>
</dbReference>
<dbReference type="InterPro" id="IPR029033">
    <property type="entry name" value="His_PPase_superfam"/>
</dbReference>
<accession>A0A0R3UP48</accession>
<dbReference type="GO" id="GO:0004619">
    <property type="term" value="F:phosphoglycerate mutase activity"/>
    <property type="evidence" value="ECO:0007669"/>
    <property type="project" value="UniProtKB-EC"/>
</dbReference>
<keyword evidence="5" id="KW-0413">Isomerase</keyword>
<reference evidence="8 9" key="1">
    <citation type="submission" date="2018-10" db="EMBL/GenBank/DDBJ databases">
        <authorList>
            <consortium name="Pathogen Informatics"/>
        </authorList>
    </citation>
    <scope>NUCLEOTIDE SEQUENCE [LARGE SCALE GENOMIC DNA]</scope>
</reference>
<evidence type="ECO:0000313" key="9">
    <source>
        <dbReference type="Proteomes" id="UP000267029"/>
    </source>
</evidence>
<dbReference type="PANTHER" id="PTHR11931">
    <property type="entry name" value="PHOSPHOGLYCERATE MUTASE"/>
    <property type="match status" value="1"/>
</dbReference>
<dbReference type="OrthoDB" id="354304at2759"/>
<dbReference type="STRING" id="53468.A0A0R3UP48"/>
<feature type="binding site" evidence="6">
    <location>
        <position position="259"/>
    </location>
    <ligand>
        <name>substrate</name>
    </ligand>
</feature>
<dbReference type="SUPFAM" id="SSF53254">
    <property type="entry name" value="Phosphoglycerate mutase-like"/>
    <property type="match status" value="2"/>
</dbReference>
<evidence type="ECO:0000256" key="1">
    <source>
        <dbReference type="ARBA" id="ARBA00000380"/>
    </source>
</evidence>
<dbReference type="CDD" id="cd07067">
    <property type="entry name" value="HP_PGM_like"/>
    <property type="match status" value="2"/>
</dbReference>
<feature type="binding site" evidence="6">
    <location>
        <begin position="313"/>
        <end position="314"/>
    </location>
    <ligand>
        <name>substrate</name>
    </ligand>
</feature>
<evidence type="ECO:0000256" key="2">
    <source>
        <dbReference type="ARBA" id="ARBA00006717"/>
    </source>
</evidence>
<dbReference type="Proteomes" id="UP000267029">
    <property type="component" value="Unassembled WGS sequence"/>
</dbReference>
<evidence type="ECO:0000256" key="4">
    <source>
        <dbReference type="ARBA" id="ARBA00023152"/>
    </source>
</evidence>
<name>A0A0R3UP48_MESCO</name>
<protein>
    <recommendedName>
        <fullName evidence="3">phosphoglycerate mutase (2,3-diphosphoglycerate-dependent)</fullName>
        <ecNumber evidence="3">5.4.2.11</ecNumber>
    </recommendedName>
</protein>
<sequence length="451" mass="51687">MDSDLSSRGECEAKQAGQMMKQRSLCFDIAYTSILKRAIKTCYIALEELHLLWIPVVKTWRLNSRMYGALQGLTKDETASTHGDTQVRLWRRSYDIPPPALGLTDSLSPEYDPRYNKGKRVLITAHETSILALMKHLDNISDSKIMELHVPPGIPLIYELNSEMAPIRHYYLADDKTVAAAISRAAGLDALMEEYRVQPMYRLVLIRHGESAFSKENMFTGWADPDISYKGECQAINVAKFLNKLGVTFDIAYTSLLKRAIKSCHLILENMGILWIPVFKSWRLNGRMYGMIQGCNKSRLALQYGEEQVRIWRRAYDGKPPPLSRDQKHHPIHDPKYANLHSSMVPDTESLEDAYERLMPLWNDEIVPTIKEGNRVLIIGHGSALRAVIKHIDRVPDEKMIDVHVPHCIPLVYEFNKSMTPTRHYYLTDEATWTKAVQDVIDETKRQPQPV</sequence>
<dbReference type="HAMAP" id="MF_01039">
    <property type="entry name" value="PGAM_GpmA"/>
    <property type="match status" value="1"/>
</dbReference>
<feature type="binding site" evidence="6">
    <location>
        <position position="297"/>
    </location>
    <ligand>
        <name>substrate</name>
    </ligand>
</feature>
<comment type="catalytic activity">
    <reaction evidence="1">
        <text>(2R)-2-phosphoglycerate = (2R)-3-phosphoglycerate</text>
        <dbReference type="Rhea" id="RHEA:15901"/>
        <dbReference type="ChEBI" id="CHEBI:58272"/>
        <dbReference type="ChEBI" id="CHEBI:58289"/>
        <dbReference type="EC" id="5.4.2.11"/>
    </reaction>
</comment>
<dbReference type="InterPro" id="IPR005952">
    <property type="entry name" value="Phosphogly_mut1"/>
</dbReference>
<dbReference type="EC" id="5.4.2.11" evidence="3"/>
<keyword evidence="4" id="KW-0324">Glycolysis</keyword>
<dbReference type="SMART" id="SM00855">
    <property type="entry name" value="PGAM"/>
    <property type="match status" value="1"/>
</dbReference>
<gene>
    <name evidence="8" type="ORF">MCOS_LOCUS9610</name>
</gene>
<comment type="similarity">
    <text evidence="2">Belongs to the phosphoglycerate mutase family. BPG-dependent PGAM subfamily.</text>
</comment>
<dbReference type="AlphaFoldDB" id="A0A0R3UP48"/>
<dbReference type="GO" id="GO:0006096">
    <property type="term" value="P:glycolytic process"/>
    <property type="evidence" value="ECO:0007669"/>
    <property type="project" value="UniProtKB-KW"/>
</dbReference>
<proteinExistence type="inferred from homology"/>
<evidence type="ECO:0000256" key="5">
    <source>
        <dbReference type="ARBA" id="ARBA00023235"/>
    </source>
</evidence>
<feature type="binding site" evidence="6">
    <location>
        <begin position="220"/>
        <end position="221"/>
    </location>
    <ligand>
        <name>substrate</name>
    </ligand>
</feature>
<dbReference type="EMBL" id="UXSR01005778">
    <property type="protein sequence ID" value="VDD83607.1"/>
    <property type="molecule type" value="Genomic_DNA"/>
</dbReference>
<dbReference type="Gene3D" id="3.40.50.1240">
    <property type="entry name" value="Phosphoglycerate mutase-like"/>
    <property type="match status" value="2"/>
</dbReference>
<evidence type="ECO:0000256" key="3">
    <source>
        <dbReference type="ARBA" id="ARBA00012028"/>
    </source>
</evidence>
<evidence type="ECO:0000256" key="6">
    <source>
        <dbReference type="PIRSR" id="PIRSR613078-2"/>
    </source>
</evidence>
<dbReference type="NCBIfam" id="TIGR01258">
    <property type="entry name" value="pgm_1"/>
    <property type="match status" value="2"/>
</dbReference>
<dbReference type="FunFam" id="3.40.50.1240:FF:000003">
    <property type="entry name" value="2,3-bisphosphoglycerate-dependent phosphoglycerate mutase"/>
    <property type="match status" value="1"/>
</dbReference>
<dbReference type="InterPro" id="IPR013078">
    <property type="entry name" value="His_Pase_superF_clade-1"/>
</dbReference>
<evidence type="ECO:0000256" key="7">
    <source>
        <dbReference type="PIRSR" id="PIRSR613078-3"/>
    </source>
</evidence>
<evidence type="ECO:0000313" key="8">
    <source>
        <dbReference type="EMBL" id="VDD83607.1"/>
    </source>
</evidence>
<feature type="site" description="Transition state stabilizer" evidence="7">
    <location>
        <position position="381"/>
    </location>
</feature>
<organism evidence="8 9">
    <name type="scientific">Mesocestoides corti</name>
    <name type="common">Flatworm</name>
    <dbReference type="NCBI Taxonomy" id="53468"/>
    <lineage>
        <taxon>Eukaryota</taxon>
        <taxon>Metazoa</taxon>
        <taxon>Spiralia</taxon>
        <taxon>Lophotrochozoa</taxon>
        <taxon>Platyhelminthes</taxon>
        <taxon>Cestoda</taxon>
        <taxon>Eucestoda</taxon>
        <taxon>Cyclophyllidea</taxon>
        <taxon>Mesocestoididae</taxon>
        <taxon>Mesocestoides</taxon>
    </lineage>
</organism>
<keyword evidence="9" id="KW-1185">Reference proteome</keyword>